<evidence type="ECO:0000259" key="2">
    <source>
        <dbReference type="Pfam" id="PF22740"/>
    </source>
</evidence>
<dbReference type="PANTHER" id="PTHR30448:SF0">
    <property type="entry name" value="RNASE ADAPTER PROTEIN RAPZ"/>
    <property type="match status" value="1"/>
</dbReference>
<reference evidence="3" key="1">
    <citation type="journal article" date="2015" name="PeerJ">
        <title>First genomic representation of candidate bacterial phylum KSB3 points to enhanced environmental sensing as a trigger of wastewater bulking.</title>
        <authorList>
            <person name="Sekiguchi Y."/>
            <person name="Ohashi A."/>
            <person name="Parks D.H."/>
            <person name="Yamauchi T."/>
            <person name="Tyson G.W."/>
            <person name="Hugenholtz P."/>
        </authorList>
    </citation>
    <scope>NUCLEOTIDE SEQUENCE [LARGE SCALE GENOMIC DNA]</scope>
</reference>
<dbReference type="HOGENOM" id="CLU_021467_0_0_0"/>
<dbReference type="Gene3D" id="3.30.200.20">
    <property type="entry name" value="Phosphorylase Kinase, domain 1"/>
    <property type="match status" value="1"/>
</dbReference>
<feature type="domain" description="Aminoglycoside phosphotransferase" evidence="1">
    <location>
        <begin position="34"/>
        <end position="253"/>
    </location>
</feature>
<sequence>MKTQTEQQLINLCEDWTREQVKQIAQLPPSGSYREYYRMRGDRTTVIGAFNPDRKENIAFLDFSRHFHRKGLNVPQIYLENLDQHIYLLEDLGDTTLFSYLMDTRKNGIFPHKVLDVYKRVLEELPRFQVEAGEDLNYQVCYPRDRFDKQSMLWDLNYFKYYFLKLAKVAFDEQELEDDFQTFTDYLLQTDCHYFLYRDFQSRNIMLYQNQPYFIDYQGGRRGALQYDVASLLYDAKADLPQQVRRELLDHYIGALSAFILLDEKSFLAYYYGYALIRLMQAMGSFGFRGFYEKKEHFLQSIPYAVKNLEWLLETVRLPIKVPMLINALNQVVDSEALKNIGRAASMLTVRINSFSYRRGIPIDEMGNGGGYVFDCRALQNPGRYAEYKDLSGQDAAVIEFFQREPDVENFLHSIYTLVDQTIENYQQRSFLNCMISFGCTSGQHRSVYCAEQLAQHLRQKFDVKVVVRHFEQEMKTA</sequence>
<evidence type="ECO:0000313" key="4">
    <source>
        <dbReference type="Proteomes" id="UP000030661"/>
    </source>
</evidence>
<dbReference type="PANTHER" id="PTHR30448">
    <property type="entry name" value="RNASE ADAPTER PROTEIN RAPZ"/>
    <property type="match status" value="1"/>
</dbReference>
<name>A0A081BW38_VECG1</name>
<dbReference type="SUPFAM" id="SSF56112">
    <property type="entry name" value="Protein kinase-like (PK-like)"/>
    <property type="match status" value="1"/>
</dbReference>
<feature type="domain" description="RapZ C-terminal" evidence="2">
    <location>
        <begin position="349"/>
        <end position="471"/>
    </location>
</feature>
<dbReference type="Proteomes" id="UP000030661">
    <property type="component" value="Unassembled WGS sequence"/>
</dbReference>
<keyword evidence="4" id="KW-1185">Reference proteome</keyword>
<dbReference type="Pfam" id="PF01636">
    <property type="entry name" value="APH"/>
    <property type="match status" value="1"/>
</dbReference>
<dbReference type="Gene3D" id="3.90.1200.10">
    <property type="match status" value="1"/>
</dbReference>
<dbReference type="GO" id="GO:0005524">
    <property type="term" value="F:ATP binding"/>
    <property type="evidence" value="ECO:0007669"/>
    <property type="project" value="InterPro"/>
</dbReference>
<accession>A0A081BW38</accession>
<organism evidence="3">
    <name type="scientific">Vecturithrix granuli</name>
    <dbReference type="NCBI Taxonomy" id="1499967"/>
    <lineage>
        <taxon>Bacteria</taxon>
        <taxon>Candidatus Moduliflexota</taxon>
        <taxon>Candidatus Vecturitrichia</taxon>
        <taxon>Candidatus Vecturitrichales</taxon>
        <taxon>Candidatus Vecturitrichaceae</taxon>
        <taxon>Candidatus Vecturithrix</taxon>
    </lineage>
</organism>
<dbReference type="eggNOG" id="COG1660">
    <property type="taxonomic scope" value="Bacteria"/>
</dbReference>
<dbReference type="Pfam" id="PF22740">
    <property type="entry name" value="PapZ_C"/>
    <property type="match status" value="1"/>
</dbReference>
<dbReference type="EMBL" id="DF820464">
    <property type="protein sequence ID" value="GAK56543.1"/>
    <property type="molecule type" value="Genomic_DNA"/>
</dbReference>
<dbReference type="InterPro" id="IPR011009">
    <property type="entry name" value="Kinase-like_dom_sf"/>
</dbReference>
<evidence type="ECO:0000259" key="1">
    <source>
        <dbReference type="Pfam" id="PF01636"/>
    </source>
</evidence>
<dbReference type="STRING" id="1499967.U27_03505"/>
<dbReference type="InterPro" id="IPR005337">
    <property type="entry name" value="RapZ-like"/>
</dbReference>
<dbReference type="InterPro" id="IPR002575">
    <property type="entry name" value="Aminoglycoside_PTrfase"/>
</dbReference>
<gene>
    <name evidence="3" type="ORF">U27_03505</name>
</gene>
<dbReference type="InterPro" id="IPR053931">
    <property type="entry name" value="RapZ_C"/>
</dbReference>
<protein>
    <submittedName>
        <fullName evidence="3">Uncharacterized protein</fullName>
    </submittedName>
</protein>
<proteinExistence type="predicted"/>
<dbReference type="eggNOG" id="COG3178">
    <property type="taxonomic scope" value="Bacteria"/>
</dbReference>
<dbReference type="AlphaFoldDB" id="A0A081BW38"/>
<evidence type="ECO:0000313" key="3">
    <source>
        <dbReference type="EMBL" id="GAK56543.1"/>
    </source>
</evidence>